<dbReference type="EMBL" id="BMZH01000002">
    <property type="protein sequence ID" value="GHA86490.1"/>
    <property type="molecule type" value="Genomic_DNA"/>
</dbReference>
<evidence type="ECO:0000256" key="1">
    <source>
        <dbReference type="ARBA" id="ARBA00010688"/>
    </source>
</evidence>
<reference evidence="5" key="1">
    <citation type="journal article" date="2014" name="Int. J. Syst. Evol. Microbiol.">
        <title>Complete genome sequence of Corynebacterium casei LMG S-19264T (=DSM 44701T), isolated from a smear-ripened cheese.</title>
        <authorList>
            <consortium name="US DOE Joint Genome Institute (JGI-PGF)"/>
            <person name="Walter F."/>
            <person name="Albersmeier A."/>
            <person name="Kalinowski J."/>
            <person name="Ruckert C."/>
        </authorList>
    </citation>
    <scope>NUCLEOTIDE SEQUENCE</scope>
    <source>
        <strain evidence="5">KCTC 32513</strain>
    </source>
</reference>
<keyword evidence="3 5" id="KW-0418">Kinase</keyword>
<dbReference type="InterPro" id="IPR002173">
    <property type="entry name" value="Carboh/pur_kinase_PfkB_CS"/>
</dbReference>
<evidence type="ECO:0000256" key="2">
    <source>
        <dbReference type="ARBA" id="ARBA00022679"/>
    </source>
</evidence>
<dbReference type="PROSITE" id="PS00584">
    <property type="entry name" value="PFKB_KINASES_2"/>
    <property type="match status" value="1"/>
</dbReference>
<name>A0A8J3CQD8_9PROT</name>
<dbReference type="CDD" id="cd01168">
    <property type="entry name" value="adenosine_kinase"/>
    <property type="match status" value="1"/>
</dbReference>
<proteinExistence type="inferred from homology"/>
<dbReference type="GO" id="GO:0016301">
    <property type="term" value="F:kinase activity"/>
    <property type="evidence" value="ECO:0007669"/>
    <property type="project" value="UniProtKB-KW"/>
</dbReference>
<dbReference type="Gene3D" id="3.30.1110.10">
    <property type="match status" value="1"/>
</dbReference>
<evidence type="ECO:0000256" key="3">
    <source>
        <dbReference type="ARBA" id="ARBA00022777"/>
    </source>
</evidence>
<evidence type="ECO:0000313" key="6">
    <source>
        <dbReference type="Proteomes" id="UP000634004"/>
    </source>
</evidence>
<sequence length="335" mass="34930">MSAHYHVVGIGNAIMDVIAPVADEFLEHHHMTKGVMSLVDQERALALHKVLCDQGETQTIAGGSAGNTMVGLAAMGLRAAYIGKTGRDSTGDALATGFRDAGLNFATTPTDSGSASARCIIAVTGDGERTMNTFLGASVEFEKSDVPDALIRAADTLYLEGYLFDADAAKAAFVHAAEVARAAGGKVAITLSDPFCVARHRDSFRHLVDHQCDIVFANQEELLMLTEGDDVEQSMAELERDGLVLCVTCGSKGSIISVDGERHIIPVVWADTLVDTTGAGDQYAAGVLGGRALGLSWADAGYLGSIAAAEVIGHYGARPETPVHEMAVSVAPGVS</sequence>
<protein>
    <submittedName>
        <fullName evidence="5">Adenosine kinase</fullName>
    </submittedName>
</protein>
<accession>A0A8J3CQD8</accession>
<dbReference type="Gene3D" id="3.40.1190.20">
    <property type="match status" value="1"/>
</dbReference>
<dbReference type="InterPro" id="IPR029056">
    <property type="entry name" value="Ribokinase-like"/>
</dbReference>
<dbReference type="SUPFAM" id="SSF53613">
    <property type="entry name" value="Ribokinase-like"/>
    <property type="match status" value="1"/>
</dbReference>
<evidence type="ECO:0000313" key="5">
    <source>
        <dbReference type="EMBL" id="GHA86490.1"/>
    </source>
</evidence>
<reference evidence="5" key="2">
    <citation type="submission" date="2020-09" db="EMBL/GenBank/DDBJ databases">
        <authorList>
            <person name="Sun Q."/>
            <person name="Kim S."/>
        </authorList>
    </citation>
    <scope>NUCLEOTIDE SEQUENCE</scope>
    <source>
        <strain evidence="5">KCTC 32513</strain>
    </source>
</reference>
<evidence type="ECO:0000259" key="4">
    <source>
        <dbReference type="Pfam" id="PF00294"/>
    </source>
</evidence>
<dbReference type="AlphaFoldDB" id="A0A8J3CQD8"/>
<keyword evidence="6" id="KW-1185">Reference proteome</keyword>
<comment type="caution">
    <text evidence="5">The sequence shown here is derived from an EMBL/GenBank/DDBJ whole genome shotgun (WGS) entry which is preliminary data.</text>
</comment>
<keyword evidence="2" id="KW-0808">Transferase</keyword>
<dbReference type="InterPro" id="IPR011611">
    <property type="entry name" value="PfkB_dom"/>
</dbReference>
<dbReference type="Proteomes" id="UP000634004">
    <property type="component" value="Unassembled WGS sequence"/>
</dbReference>
<organism evidence="5 6">
    <name type="scientific">Algimonas arctica</name>
    <dbReference type="NCBI Taxonomy" id="1479486"/>
    <lineage>
        <taxon>Bacteria</taxon>
        <taxon>Pseudomonadati</taxon>
        <taxon>Pseudomonadota</taxon>
        <taxon>Alphaproteobacteria</taxon>
        <taxon>Maricaulales</taxon>
        <taxon>Robiginitomaculaceae</taxon>
        <taxon>Algimonas</taxon>
    </lineage>
</organism>
<dbReference type="PANTHER" id="PTHR43320">
    <property type="entry name" value="SUGAR KINASE"/>
    <property type="match status" value="1"/>
</dbReference>
<dbReference type="PANTHER" id="PTHR43320:SF3">
    <property type="entry name" value="CARBOHYDRATE KINASE PFKB DOMAIN-CONTAINING PROTEIN"/>
    <property type="match status" value="1"/>
</dbReference>
<dbReference type="Pfam" id="PF00294">
    <property type="entry name" value="PfkB"/>
    <property type="match status" value="1"/>
</dbReference>
<dbReference type="InterPro" id="IPR052700">
    <property type="entry name" value="Carb_kinase_PfkB-like"/>
</dbReference>
<comment type="similarity">
    <text evidence="1">Belongs to the carbohydrate kinase PfkB family.</text>
</comment>
<gene>
    <name evidence="5" type="ORF">GCM10009069_07120</name>
</gene>
<dbReference type="RefSeq" id="WP_189495478.1">
    <property type="nucleotide sequence ID" value="NZ_BMZH01000002.1"/>
</dbReference>
<feature type="domain" description="Carbohydrate kinase PfkB" evidence="4">
    <location>
        <begin position="52"/>
        <end position="319"/>
    </location>
</feature>